<dbReference type="InterPro" id="IPR039532">
    <property type="entry name" value="TetR_C_Firmicutes"/>
</dbReference>
<feature type="DNA-binding region" description="H-T-H motif" evidence="2">
    <location>
        <begin position="33"/>
        <end position="52"/>
    </location>
</feature>
<dbReference type="GO" id="GO:0003677">
    <property type="term" value="F:DNA binding"/>
    <property type="evidence" value="ECO:0007669"/>
    <property type="project" value="UniProtKB-UniRule"/>
</dbReference>
<dbReference type="PRINTS" id="PR00455">
    <property type="entry name" value="HTHTETR"/>
</dbReference>
<evidence type="ECO:0000313" key="5">
    <source>
        <dbReference type="Proteomes" id="UP000682811"/>
    </source>
</evidence>
<evidence type="ECO:0000256" key="1">
    <source>
        <dbReference type="ARBA" id="ARBA00023125"/>
    </source>
</evidence>
<name>A0A920CLU5_9BACL</name>
<proteinExistence type="predicted"/>
<dbReference type="EMBL" id="BORT01000001">
    <property type="protein sequence ID" value="GIO45491.1"/>
    <property type="molecule type" value="Genomic_DNA"/>
</dbReference>
<dbReference type="InterPro" id="IPR050624">
    <property type="entry name" value="HTH-type_Tx_Regulator"/>
</dbReference>
<comment type="caution">
    <text evidence="4">The sequence shown here is derived from an EMBL/GenBank/DDBJ whole genome shotgun (WGS) entry which is preliminary data.</text>
</comment>
<evidence type="ECO:0000256" key="2">
    <source>
        <dbReference type="PROSITE-ProRule" id="PRU00335"/>
    </source>
</evidence>
<dbReference type="PROSITE" id="PS50977">
    <property type="entry name" value="HTH_TETR_2"/>
    <property type="match status" value="1"/>
</dbReference>
<dbReference type="Proteomes" id="UP000682811">
    <property type="component" value="Unassembled WGS sequence"/>
</dbReference>
<dbReference type="Pfam" id="PF14278">
    <property type="entry name" value="TetR_C_8"/>
    <property type="match status" value="1"/>
</dbReference>
<evidence type="ECO:0000313" key="4">
    <source>
        <dbReference type="EMBL" id="GIO45491.1"/>
    </source>
</evidence>
<dbReference type="Gene3D" id="1.10.357.10">
    <property type="entry name" value="Tetracycline Repressor, domain 2"/>
    <property type="match status" value="1"/>
</dbReference>
<organism evidence="4 5">
    <name type="scientific">Paenibacillus azoreducens</name>
    <dbReference type="NCBI Taxonomy" id="116718"/>
    <lineage>
        <taxon>Bacteria</taxon>
        <taxon>Bacillati</taxon>
        <taxon>Bacillota</taxon>
        <taxon>Bacilli</taxon>
        <taxon>Bacillales</taxon>
        <taxon>Paenibacillaceae</taxon>
        <taxon>Paenibacillus</taxon>
    </lineage>
</organism>
<sequence>MEQAKDRRVVRTKAVIRKALTELIDEKGFEALTVKDITTRAEINRGTFYLHYRDKYDLLEQSEQELIKGLIGILSTIDLFDPTDLDMEQSFPYIVKVIEYMGEHADFLKTILGPKGDPSFHSLLKAMMSEHLFEKNVVPFIKKENVLVPTQYLVAYIASAHFGIIQEWLMKGRKESPQEIASIMFKLSARGPLYAAGVIKEKPTDCESDKS</sequence>
<dbReference type="Pfam" id="PF00440">
    <property type="entry name" value="TetR_N"/>
    <property type="match status" value="1"/>
</dbReference>
<dbReference type="InterPro" id="IPR001647">
    <property type="entry name" value="HTH_TetR"/>
</dbReference>
<reference evidence="4 5" key="1">
    <citation type="submission" date="2021-03" db="EMBL/GenBank/DDBJ databases">
        <title>Antimicrobial resistance genes in bacteria isolated from Japanese honey, and their potential for conferring macrolide and lincosamide resistance in the American foulbrood pathogen Paenibacillus larvae.</title>
        <authorList>
            <person name="Okamoto M."/>
            <person name="Kumagai M."/>
            <person name="Kanamori H."/>
            <person name="Takamatsu D."/>
        </authorList>
    </citation>
    <scope>NUCLEOTIDE SEQUENCE [LARGE SCALE GENOMIC DNA]</scope>
    <source>
        <strain evidence="4 5">J34TS1</strain>
    </source>
</reference>
<keyword evidence="1 2" id="KW-0238">DNA-binding</keyword>
<dbReference type="PANTHER" id="PTHR43479">
    <property type="entry name" value="ACREF/ENVCD OPERON REPRESSOR-RELATED"/>
    <property type="match status" value="1"/>
</dbReference>
<feature type="domain" description="HTH tetR-type" evidence="3">
    <location>
        <begin position="10"/>
        <end position="70"/>
    </location>
</feature>
<protein>
    <submittedName>
        <fullName evidence="4">TetR family transcriptional regulator</fullName>
    </submittedName>
</protein>
<accession>A0A920CLU5</accession>
<evidence type="ECO:0000259" key="3">
    <source>
        <dbReference type="PROSITE" id="PS50977"/>
    </source>
</evidence>
<dbReference type="AlphaFoldDB" id="A0A920CLU5"/>
<keyword evidence="5" id="KW-1185">Reference proteome</keyword>
<dbReference type="PANTHER" id="PTHR43479:SF7">
    <property type="entry name" value="TETR-FAMILY TRANSCRIPTIONAL REGULATOR"/>
    <property type="match status" value="1"/>
</dbReference>
<dbReference type="InterPro" id="IPR009057">
    <property type="entry name" value="Homeodomain-like_sf"/>
</dbReference>
<dbReference type="SUPFAM" id="SSF46689">
    <property type="entry name" value="Homeodomain-like"/>
    <property type="match status" value="1"/>
</dbReference>
<gene>
    <name evidence="4" type="ORF">J34TS1_02560</name>
</gene>